<dbReference type="Gene3D" id="3.30.70.100">
    <property type="match status" value="1"/>
</dbReference>
<evidence type="ECO:0000256" key="4">
    <source>
        <dbReference type="ARBA" id="ARBA00022692"/>
    </source>
</evidence>
<feature type="transmembrane region" description="Helical" evidence="7">
    <location>
        <begin position="28"/>
        <end position="46"/>
    </location>
</feature>
<dbReference type="InterPro" id="IPR049278">
    <property type="entry name" value="MS_channel_C"/>
</dbReference>
<dbReference type="GO" id="GO:0005886">
    <property type="term" value="C:plasma membrane"/>
    <property type="evidence" value="ECO:0007669"/>
    <property type="project" value="UniProtKB-SubCell"/>
</dbReference>
<dbReference type="PANTHER" id="PTHR30221">
    <property type="entry name" value="SMALL-CONDUCTANCE MECHANOSENSITIVE CHANNEL"/>
    <property type="match status" value="1"/>
</dbReference>
<feature type="domain" description="Mechanosensitive ion channel MscS" evidence="8">
    <location>
        <begin position="114"/>
        <end position="177"/>
    </location>
</feature>
<sequence length="294" mass="32553">MKSFFSGIIERLRSDLNPQTLADGTADLLANVVVGGLVFVVFYVLWRLINVALQRGLNRSTIDKTTASFIQTIVKYVLLGIGLIQALASIGIDATAFLASLGIVGLTIGFAARDALSNLISGLLIFWDRPFVINDLVEVEGSYGRVDTITLRSTRVVTTDGRMLAIPNTTIVNSVVASYTNFPHVRLDISVTIDVEEDLNRTEQILLDLVMEDPDYLSEPMPRVVVTALNDYNVELQLQAWYRNEYNHLAEQFDLRKRVFEALTTAGVAMPYETIEVRTGPSHPFQIAGQTKEG</sequence>
<comment type="similarity">
    <text evidence="2">Belongs to the MscS (TC 1.A.23) family.</text>
</comment>
<evidence type="ECO:0000256" key="6">
    <source>
        <dbReference type="ARBA" id="ARBA00023136"/>
    </source>
</evidence>
<dbReference type="InterPro" id="IPR006685">
    <property type="entry name" value="MscS_channel_2nd"/>
</dbReference>
<feature type="domain" description="Mechanosensitive ion channel MscS C-terminal" evidence="9">
    <location>
        <begin position="188"/>
        <end position="270"/>
    </location>
</feature>
<gene>
    <name evidence="11" type="ORF">CRI94_04540</name>
</gene>
<evidence type="ECO:0000256" key="1">
    <source>
        <dbReference type="ARBA" id="ARBA00004651"/>
    </source>
</evidence>
<comment type="subcellular location">
    <subcellularLocation>
        <location evidence="1">Cell membrane</location>
        <topology evidence="1">Multi-pass membrane protein</topology>
    </subcellularLocation>
</comment>
<keyword evidence="5 7" id="KW-1133">Transmembrane helix</keyword>
<keyword evidence="4 7" id="KW-0812">Transmembrane</keyword>
<evidence type="ECO:0000259" key="9">
    <source>
        <dbReference type="Pfam" id="PF21082"/>
    </source>
</evidence>
<evidence type="ECO:0000256" key="2">
    <source>
        <dbReference type="ARBA" id="ARBA00008017"/>
    </source>
</evidence>
<feature type="transmembrane region" description="Helical" evidence="7">
    <location>
        <begin position="94"/>
        <end position="112"/>
    </location>
</feature>
<accession>A0A2A8D0C4</accession>
<dbReference type="SUPFAM" id="SSF82689">
    <property type="entry name" value="Mechanosensitive channel protein MscS (YggB), C-terminal domain"/>
    <property type="match status" value="1"/>
</dbReference>
<dbReference type="InterPro" id="IPR010920">
    <property type="entry name" value="LSM_dom_sf"/>
</dbReference>
<evidence type="ECO:0000313" key="11">
    <source>
        <dbReference type="EMBL" id="PEN14311.1"/>
    </source>
</evidence>
<dbReference type="Pfam" id="PF21082">
    <property type="entry name" value="MS_channel_3rd"/>
    <property type="match status" value="1"/>
</dbReference>
<dbReference type="Pfam" id="PF00924">
    <property type="entry name" value="MS_channel_2nd"/>
    <property type="match status" value="1"/>
</dbReference>
<proteinExistence type="inferred from homology"/>
<dbReference type="PANTHER" id="PTHR30221:SF1">
    <property type="entry name" value="SMALL-CONDUCTANCE MECHANOSENSITIVE CHANNEL"/>
    <property type="match status" value="1"/>
</dbReference>
<dbReference type="InterPro" id="IPR049142">
    <property type="entry name" value="MS_channel_1st"/>
</dbReference>
<dbReference type="RefSeq" id="WP_098074489.1">
    <property type="nucleotide sequence ID" value="NZ_PDEQ01000002.1"/>
</dbReference>
<dbReference type="InterPro" id="IPR045275">
    <property type="entry name" value="MscS_archaea/bacteria_type"/>
</dbReference>
<organism evidence="11 12">
    <name type="scientific">Longibacter salinarum</name>
    <dbReference type="NCBI Taxonomy" id="1850348"/>
    <lineage>
        <taxon>Bacteria</taxon>
        <taxon>Pseudomonadati</taxon>
        <taxon>Rhodothermota</taxon>
        <taxon>Rhodothermia</taxon>
        <taxon>Rhodothermales</taxon>
        <taxon>Salisaetaceae</taxon>
        <taxon>Longibacter</taxon>
    </lineage>
</organism>
<dbReference type="OrthoDB" id="1522493at2"/>
<evidence type="ECO:0000256" key="7">
    <source>
        <dbReference type="SAM" id="Phobius"/>
    </source>
</evidence>
<dbReference type="Proteomes" id="UP000220102">
    <property type="component" value="Unassembled WGS sequence"/>
</dbReference>
<evidence type="ECO:0000256" key="3">
    <source>
        <dbReference type="ARBA" id="ARBA00022475"/>
    </source>
</evidence>
<protein>
    <submittedName>
        <fullName evidence="11">Mechanosensitive ion channel protein MscS</fullName>
    </submittedName>
</protein>
<keyword evidence="6 7" id="KW-0472">Membrane</keyword>
<feature type="transmembrane region" description="Helical" evidence="7">
    <location>
        <begin position="67"/>
        <end position="88"/>
    </location>
</feature>
<dbReference type="GO" id="GO:0008381">
    <property type="term" value="F:mechanosensitive monoatomic ion channel activity"/>
    <property type="evidence" value="ECO:0007669"/>
    <property type="project" value="InterPro"/>
</dbReference>
<dbReference type="SUPFAM" id="SSF50182">
    <property type="entry name" value="Sm-like ribonucleoproteins"/>
    <property type="match status" value="1"/>
</dbReference>
<evidence type="ECO:0000259" key="10">
    <source>
        <dbReference type="Pfam" id="PF21088"/>
    </source>
</evidence>
<keyword evidence="3" id="KW-1003">Cell membrane</keyword>
<dbReference type="Gene3D" id="1.10.287.1260">
    <property type="match status" value="1"/>
</dbReference>
<dbReference type="EMBL" id="PDEQ01000002">
    <property type="protein sequence ID" value="PEN14311.1"/>
    <property type="molecule type" value="Genomic_DNA"/>
</dbReference>
<dbReference type="InterPro" id="IPR011066">
    <property type="entry name" value="MscS_channel_C_sf"/>
</dbReference>
<dbReference type="InterPro" id="IPR011014">
    <property type="entry name" value="MscS_channel_TM-2"/>
</dbReference>
<keyword evidence="12" id="KW-1185">Reference proteome</keyword>
<dbReference type="SUPFAM" id="SSF82861">
    <property type="entry name" value="Mechanosensitive channel protein MscS (YggB), transmembrane region"/>
    <property type="match status" value="1"/>
</dbReference>
<feature type="domain" description="Mechanosensitive ion channel transmembrane helices 2/3" evidence="10">
    <location>
        <begin position="72"/>
        <end position="112"/>
    </location>
</feature>
<evidence type="ECO:0000259" key="8">
    <source>
        <dbReference type="Pfam" id="PF00924"/>
    </source>
</evidence>
<comment type="caution">
    <text evidence="11">The sequence shown here is derived from an EMBL/GenBank/DDBJ whole genome shotgun (WGS) entry which is preliminary data.</text>
</comment>
<name>A0A2A8D0C4_9BACT</name>
<evidence type="ECO:0000313" key="12">
    <source>
        <dbReference type="Proteomes" id="UP000220102"/>
    </source>
</evidence>
<evidence type="ECO:0000256" key="5">
    <source>
        <dbReference type="ARBA" id="ARBA00022989"/>
    </source>
</evidence>
<dbReference type="AlphaFoldDB" id="A0A2A8D0C4"/>
<dbReference type="InterPro" id="IPR023408">
    <property type="entry name" value="MscS_beta-dom_sf"/>
</dbReference>
<dbReference type="Pfam" id="PF21088">
    <property type="entry name" value="MS_channel_1st"/>
    <property type="match status" value="1"/>
</dbReference>
<dbReference type="Gene3D" id="2.30.30.60">
    <property type="match status" value="1"/>
</dbReference>
<reference evidence="11 12" key="1">
    <citation type="submission" date="2017-10" db="EMBL/GenBank/DDBJ databases">
        <title>Draft genome of Longibacter Salinarum.</title>
        <authorList>
            <person name="Goh K.M."/>
            <person name="Shamsir M.S."/>
            <person name="Lim S.W."/>
        </authorList>
    </citation>
    <scope>NUCLEOTIDE SEQUENCE [LARGE SCALE GENOMIC DNA]</scope>
    <source>
        <strain evidence="11 12">KCTC 52045</strain>
    </source>
</reference>